<name>A0A8J6B3U8_9EUKA</name>
<protein>
    <submittedName>
        <fullName evidence="2">Villin/Gelsolin</fullName>
    </submittedName>
</protein>
<gene>
    <name evidence="2" type="ORF">J8273_8764</name>
</gene>
<reference evidence="2" key="1">
    <citation type="submission" date="2021-05" db="EMBL/GenBank/DDBJ databases">
        <title>A free-living protist that lacks canonical eukaryotic 1 DNA replication and segregation systems.</title>
        <authorList>
            <person name="Salas-Leiva D.E."/>
            <person name="Tromer E.C."/>
            <person name="Curtis B.A."/>
            <person name="Jerlstrom-Hultqvist J."/>
            <person name="Kolisko M."/>
            <person name="Yi Z."/>
            <person name="Salas-Leiva J.S."/>
            <person name="Gallot-Lavallee L."/>
            <person name="Kops G.J.P.L."/>
            <person name="Archibald J.M."/>
            <person name="Simpson A.G.B."/>
            <person name="Roger A.J."/>
        </authorList>
    </citation>
    <scope>NUCLEOTIDE SEQUENCE</scope>
    <source>
        <strain evidence="2">BICM</strain>
    </source>
</reference>
<dbReference type="PANTHER" id="PTHR11977:SF51">
    <property type="entry name" value="PROTEIN FLIGHTLESS-1 HOMOLOG"/>
    <property type="match status" value="1"/>
</dbReference>
<dbReference type="EMBL" id="JAHDYR010000069">
    <property type="protein sequence ID" value="KAG9389472.1"/>
    <property type="molecule type" value="Genomic_DNA"/>
</dbReference>
<dbReference type="SMART" id="SM00262">
    <property type="entry name" value="GEL"/>
    <property type="match status" value="5"/>
</dbReference>
<organism evidence="2 3">
    <name type="scientific">Carpediemonas membranifera</name>
    <dbReference type="NCBI Taxonomy" id="201153"/>
    <lineage>
        <taxon>Eukaryota</taxon>
        <taxon>Metamonada</taxon>
        <taxon>Carpediemonas-like organisms</taxon>
        <taxon>Carpediemonas</taxon>
    </lineage>
</organism>
<dbReference type="InterPro" id="IPR029006">
    <property type="entry name" value="ADF-H/Gelsolin-like_dom_sf"/>
</dbReference>
<proteinExistence type="predicted"/>
<dbReference type="Gene3D" id="3.40.20.10">
    <property type="entry name" value="Severin"/>
    <property type="match status" value="5"/>
</dbReference>
<dbReference type="AlphaFoldDB" id="A0A8J6B3U8"/>
<dbReference type="GO" id="GO:0008154">
    <property type="term" value="P:actin polymerization or depolymerization"/>
    <property type="evidence" value="ECO:0007669"/>
    <property type="project" value="TreeGrafter"/>
</dbReference>
<dbReference type="OrthoDB" id="6375767at2759"/>
<dbReference type="GO" id="GO:0051016">
    <property type="term" value="P:barbed-end actin filament capping"/>
    <property type="evidence" value="ECO:0007669"/>
    <property type="project" value="TreeGrafter"/>
</dbReference>
<keyword evidence="3" id="KW-1185">Reference proteome</keyword>
<evidence type="ECO:0000256" key="1">
    <source>
        <dbReference type="ARBA" id="ARBA00022737"/>
    </source>
</evidence>
<evidence type="ECO:0000313" key="2">
    <source>
        <dbReference type="EMBL" id="KAG9389472.1"/>
    </source>
</evidence>
<dbReference type="InterPro" id="IPR007122">
    <property type="entry name" value="Villin/Gelsolin"/>
</dbReference>
<comment type="caution">
    <text evidence="2">The sequence shown here is derived from an EMBL/GenBank/DDBJ whole genome shotgun (WGS) entry which is preliminary data.</text>
</comment>
<dbReference type="Proteomes" id="UP000717585">
    <property type="component" value="Unassembled WGS sequence"/>
</dbReference>
<dbReference type="GO" id="GO:0051014">
    <property type="term" value="P:actin filament severing"/>
    <property type="evidence" value="ECO:0007669"/>
    <property type="project" value="TreeGrafter"/>
</dbReference>
<evidence type="ECO:0000313" key="3">
    <source>
        <dbReference type="Proteomes" id="UP000717585"/>
    </source>
</evidence>
<keyword evidence="1" id="KW-0677">Repeat</keyword>
<dbReference type="GO" id="GO:0051015">
    <property type="term" value="F:actin filament binding"/>
    <property type="evidence" value="ECO:0007669"/>
    <property type="project" value="InterPro"/>
</dbReference>
<sequence>MTTPSGNPLGLSADETNLLLKELQQKPSTGIEDVFEDAGLEEGIKMWVMDGLLPREIPESEHGIFYSADAYIVLSAVDHDGAMDLELYTWAGKDATMDKTGSVAAWVVQLAGYLSEMAAGCVQKKEDDGEESPDFIALFGGIEHREGSCATRTGLRKPVIEAPRLFHIIRVAKRIRIISRDPTWTSLPCIDMPEDLTHSNGSPVRFVDHGLVWDEKKHGDVVTKYAGSFILQHGKSVFLFTPPAPPCRAVMPQERARQMEVAATIQEDVPGARLVVVGETEEEDAPFWAALGGQTTWDRLQPVIAARNAAMAEYDEEEEEFSEEEELEEETDACKLVRVDFSTGQFGIKRVDKDPAGHYTRAMLAPDAVYLLFTDLELFVWTGNKARALEVSGALHAATEVLGPEQGLHVERVIPSIEPVTFTAHFPGWRKVLLPSEYRVVESKIAQSVPQIKVDTKMMHTPPAPPVHPATPPYGRIRCYRISDSSVEAVPPELFGHFFSKDVIVVCVDNTQKPLDAPDRSFHIFVWVGRDASPLPVLTYKQVLMGKFAVQVESTGGGRPVHHWERMGSESTEFKHLFASTMVIHSGGKSALFIDHAPAPPTPCRLYQVGGWPYAAPCAREVAPTFSSLNSRDCFLLVIQPENPARSPAAAAFGDKIVVVLWRGRLASKDLANAAFELVDTFIHLEPDEDEDDVAHVITEKEGSEGPVTVEALCEEGQRKPWDQYYPSPANYGVVAIEKSTKSVKVGFEQALKDGGFDHLMRDDLHEVMYRADKFDELKTSKKYDSLAQKKHEAFIPRLFRLSGISGCFDYLRIIPIQQAELDSTQIYMLDTYSHVYLWGDPAHHDYDAADNLAHEYIGQGLRIDGRVGCDVVPLRPGLEPPAFLCCFPGWIDKEEKPVFDPYAKLSAEAVQRGFEARQERILKRLEYQRKMDEADEREAQRIMAEMGIKNE</sequence>
<dbReference type="GO" id="GO:0005546">
    <property type="term" value="F:phosphatidylinositol-4,5-bisphosphate binding"/>
    <property type="evidence" value="ECO:0007669"/>
    <property type="project" value="TreeGrafter"/>
</dbReference>
<dbReference type="GO" id="GO:0015629">
    <property type="term" value="C:actin cytoskeleton"/>
    <property type="evidence" value="ECO:0007669"/>
    <property type="project" value="TreeGrafter"/>
</dbReference>
<dbReference type="GO" id="GO:0005737">
    <property type="term" value="C:cytoplasm"/>
    <property type="evidence" value="ECO:0007669"/>
    <property type="project" value="TreeGrafter"/>
</dbReference>
<accession>A0A8J6B3U8</accession>
<dbReference type="PANTHER" id="PTHR11977">
    <property type="entry name" value="VILLIN"/>
    <property type="match status" value="1"/>
</dbReference>
<dbReference type="SUPFAM" id="SSF55753">
    <property type="entry name" value="Actin depolymerizing proteins"/>
    <property type="match status" value="5"/>
</dbReference>